<evidence type="ECO:0000313" key="2">
    <source>
        <dbReference type="EMBL" id="ETO59138.1"/>
    </source>
</evidence>
<evidence type="ECO:0000256" key="1">
    <source>
        <dbReference type="SAM" id="MobiDB-lite"/>
    </source>
</evidence>
<proteinExistence type="predicted"/>
<feature type="compositionally biased region" description="Polar residues" evidence="1">
    <location>
        <begin position="24"/>
        <end position="37"/>
    </location>
</feature>
<dbReference type="Proteomes" id="UP000028582">
    <property type="component" value="Unassembled WGS sequence"/>
</dbReference>
<name>A0A080YXM7_PHYNI</name>
<evidence type="ECO:0000313" key="3">
    <source>
        <dbReference type="Proteomes" id="UP000028582"/>
    </source>
</evidence>
<sequence>MSIILRVWFCGFPSRFRWSYVSSLGESPGNRSMTQSSKTEEEFNSA</sequence>
<dbReference type="AlphaFoldDB" id="A0A080YXM7"/>
<reference evidence="2 3" key="1">
    <citation type="submission" date="2013-11" db="EMBL/GenBank/DDBJ databases">
        <title>The Genome Sequence of Phytophthora parasitica P1976.</title>
        <authorList>
            <consortium name="The Broad Institute Genomics Platform"/>
            <person name="Russ C."/>
            <person name="Tyler B."/>
            <person name="Panabieres F."/>
            <person name="Shan W."/>
            <person name="Tripathy S."/>
            <person name="Grunwald N."/>
            <person name="Machado M."/>
            <person name="Johnson C.S."/>
            <person name="Walker B."/>
            <person name="Young S."/>
            <person name="Zeng Q."/>
            <person name="Gargeya S."/>
            <person name="Fitzgerald M."/>
            <person name="Haas B."/>
            <person name="Abouelleil A."/>
            <person name="Allen A.W."/>
            <person name="Alvarado L."/>
            <person name="Arachchi H.M."/>
            <person name="Berlin A.M."/>
            <person name="Chapman S.B."/>
            <person name="Gainer-Dewar J."/>
            <person name="Goldberg J."/>
            <person name="Griggs A."/>
            <person name="Gujja S."/>
            <person name="Hansen M."/>
            <person name="Howarth C."/>
            <person name="Imamovic A."/>
            <person name="Ireland A."/>
            <person name="Larimer J."/>
            <person name="McCowan C."/>
            <person name="Murphy C."/>
            <person name="Pearson M."/>
            <person name="Poon T.W."/>
            <person name="Priest M."/>
            <person name="Roberts A."/>
            <person name="Saif S."/>
            <person name="Shea T."/>
            <person name="Sisk P."/>
            <person name="Sykes S."/>
            <person name="Wortman J."/>
            <person name="Nusbaum C."/>
            <person name="Birren B."/>
        </authorList>
    </citation>
    <scope>NUCLEOTIDE SEQUENCE [LARGE SCALE GENOMIC DNA]</scope>
    <source>
        <strain evidence="2 3">P1976</strain>
    </source>
</reference>
<protein>
    <submittedName>
        <fullName evidence="2">Uncharacterized protein</fullName>
    </submittedName>
</protein>
<comment type="caution">
    <text evidence="2">The sequence shown here is derived from an EMBL/GenBank/DDBJ whole genome shotgun (WGS) entry which is preliminary data.</text>
</comment>
<gene>
    <name evidence="2" type="ORF">F444_22488</name>
</gene>
<organism evidence="2 3">
    <name type="scientific">Phytophthora nicotianae P1976</name>
    <dbReference type="NCBI Taxonomy" id="1317066"/>
    <lineage>
        <taxon>Eukaryota</taxon>
        <taxon>Sar</taxon>
        <taxon>Stramenopiles</taxon>
        <taxon>Oomycota</taxon>
        <taxon>Peronosporomycetes</taxon>
        <taxon>Peronosporales</taxon>
        <taxon>Peronosporaceae</taxon>
        <taxon>Phytophthora</taxon>
    </lineage>
</organism>
<feature type="region of interest" description="Disordered" evidence="1">
    <location>
        <begin position="24"/>
        <end position="46"/>
    </location>
</feature>
<accession>A0A080YXM7</accession>
<dbReference type="EMBL" id="ANJA01004357">
    <property type="protein sequence ID" value="ETO59138.1"/>
    <property type="molecule type" value="Genomic_DNA"/>
</dbReference>